<sequence>MSPWIYFLVTLAIAWHGLTYKDPEGDHPTVHLLFGCIALIFAMRFLFVDILGLPILGVAPLDAG</sequence>
<organism evidence="2 3">
    <name type="scientific">Halorhodospira halophila (strain DSM 244 / SL1)</name>
    <name type="common">Ectothiorhodospira halophila (strain DSM 244 / SL1)</name>
    <dbReference type="NCBI Taxonomy" id="349124"/>
    <lineage>
        <taxon>Bacteria</taxon>
        <taxon>Pseudomonadati</taxon>
        <taxon>Pseudomonadota</taxon>
        <taxon>Gammaproteobacteria</taxon>
        <taxon>Chromatiales</taxon>
        <taxon>Ectothiorhodospiraceae</taxon>
        <taxon>Halorhodospira</taxon>
    </lineage>
</organism>
<dbReference type="KEGG" id="hha:Hhal_1896"/>
<gene>
    <name evidence="2" type="ordered locus">Hhal_1896</name>
</gene>
<dbReference type="RefSeq" id="WP_011814682.1">
    <property type="nucleotide sequence ID" value="NC_008789.1"/>
</dbReference>
<dbReference type="AlphaFoldDB" id="A1WY98"/>
<accession>A1WY98</accession>
<name>A1WY98_HALHL</name>
<proteinExistence type="predicted"/>
<dbReference type="HOGENOM" id="CLU_2930887_0_0_6"/>
<keyword evidence="3" id="KW-1185">Reference proteome</keyword>
<keyword evidence="1" id="KW-1133">Transmembrane helix</keyword>
<evidence type="ECO:0000313" key="3">
    <source>
        <dbReference type="Proteomes" id="UP000000647"/>
    </source>
</evidence>
<dbReference type="OrthoDB" id="5796554at2"/>
<evidence type="ECO:0000313" key="2">
    <source>
        <dbReference type="EMBL" id="ABM62660.1"/>
    </source>
</evidence>
<dbReference type="Proteomes" id="UP000000647">
    <property type="component" value="Chromosome"/>
</dbReference>
<dbReference type="EMBL" id="CP000544">
    <property type="protein sequence ID" value="ABM62660.1"/>
    <property type="molecule type" value="Genomic_DNA"/>
</dbReference>
<evidence type="ECO:0000256" key="1">
    <source>
        <dbReference type="SAM" id="Phobius"/>
    </source>
</evidence>
<keyword evidence="1" id="KW-0472">Membrane</keyword>
<protein>
    <submittedName>
        <fullName evidence="2">Uncharacterized protein</fullName>
    </submittedName>
</protein>
<reference evidence="3" key="1">
    <citation type="submission" date="2006-12" db="EMBL/GenBank/DDBJ databases">
        <title>Complete sequence of Halorhodospira halophila SL1.</title>
        <authorList>
            <consortium name="US DOE Joint Genome Institute"/>
            <person name="Copeland A."/>
            <person name="Lucas S."/>
            <person name="Lapidus A."/>
            <person name="Barry K."/>
            <person name="Detter J.C."/>
            <person name="Glavina del Rio T."/>
            <person name="Hammon N."/>
            <person name="Israni S."/>
            <person name="Dalin E."/>
            <person name="Tice H."/>
            <person name="Pitluck S."/>
            <person name="Saunders E."/>
            <person name="Brettin T."/>
            <person name="Bruce D."/>
            <person name="Han C."/>
            <person name="Tapia R."/>
            <person name="Schmutz J."/>
            <person name="Larimer F."/>
            <person name="Land M."/>
            <person name="Hauser L."/>
            <person name="Kyrpides N."/>
            <person name="Mikhailova N."/>
            <person name="Hoff W."/>
            <person name="Richardson P."/>
        </authorList>
    </citation>
    <scope>NUCLEOTIDE SEQUENCE [LARGE SCALE GENOMIC DNA]</scope>
    <source>
        <strain evidence="3">DSM 244 / SL1</strain>
    </source>
</reference>
<keyword evidence="1" id="KW-0812">Transmembrane</keyword>
<reference evidence="2 3" key="2">
    <citation type="journal article" date="2013" name="Stand. Genomic Sci.">
        <title>Complete genome sequence of Halorhodospira halophila SL1.</title>
        <authorList>
            <person name="Challacombe J.F."/>
            <person name="Majid S."/>
            <person name="Deole R."/>
            <person name="Brettin T.S."/>
            <person name="Bruce D."/>
            <person name="Delano S.F."/>
            <person name="Detter J.C."/>
            <person name="Gleasner C.D."/>
            <person name="Han C.S."/>
            <person name="Misra M."/>
            <person name="Reitenga K.G."/>
            <person name="Mikhailova N."/>
            <person name="Woyke T."/>
            <person name="Pitluck S."/>
            <person name="Nolan M."/>
            <person name="Land M.L."/>
            <person name="Saunders E."/>
            <person name="Tapia R."/>
            <person name="Lapidus A."/>
            <person name="Ivanova N."/>
            <person name="Hoff W.D."/>
        </authorList>
    </citation>
    <scope>NUCLEOTIDE SEQUENCE [LARGE SCALE GENOMIC DNA]</scope>
    <source>
        <strain evidence="3">DSM 244 / SL1</strain>
    </source>
</reference>
<feature type="transmembrane region" description="Helical" evidence="1">
    <location>
        <begin position="29"/>
        <end position="47"/>
    </location>
</feature>